<dbReference type="InterPro" id="IPR000709">
    <property type="entry name" value="Leu_Ile_Val-bd"/>
</dbReference>
<name>A0A0M6XY99_9HYPH</name>
<evidence type="ECO:0000256" key="3">
    <source>
        <dbReference type="ARBA" id="ARBA00022729"/>
    </source>
</evidence>
<keyword evidence="2" id="KW-0813">Transport</keyword>
<dbReference type="InterPro" id="IPR028081">
    <property type="entry name" value="Leu-bd"/>
</dbReference>
<feature type="domain" description="Leucine-binding protein" evidence="6">
    <location>
        <begin position="26"/>
        <end position="361"/>
    </location>
</feature>
<feature type="chain" id="PRO_5005807554" evidence="5">
    <location>
        <begin position="25"/>
        <end position="367"/>
    </location>
</feature>
<dbReference type="RefSeq" id="WP_055654882.1">
    <property type="nucleotide sequence ID" value="NZ_CXST01000001.1"/>
</dbReference>
<dbReference type="OrthoDB" id="9768386at2"/>
<dbReference type="Pfam" id="PF13458">
    <property type="entry name" value="Peripla_BP_6"/>
    <property type="match status" value="1"/>
</dbReference>
<protein>
    <submittedName>
        <fullName evidence="7">Leucine-, isoleucine-, valine-, threonine-, and alanine-binding protein</fullName>
    </submittedName>
</protein>
<dbReference type="PANTHER" id="PTHR47151:SF2">
    <property type="entry name" value="AMINO ACID BINDING PROTEIN"/>
    <property type="match status" value="1"/>
</dbReference>
<evidence type="ECO:0000313" key="7">
    <source>
        <dbReference type="EMBL" id="CTQ42824.1"/>
    </source>
</evidence>
<dbReference type="Proteomes" id="UP000048926">
    <property type="component" value="Unassembled WGS sequence"/>
</dbReference>
<accession>A0A0M6XY99</accession>
<reference evidence="8" key="1">
    <citation type="submission" date="2015-07" db="EMBL/GenBank/DDBJ databases">
        <authorList>
            <person name="Rodrigo-Torres Lidia"/>
            <person name="Arahal R.David."/>
        </authorList>
    </citation>
    <scope>NUCLEOTIDE SEQUENCE [LARGE SCALE GENOMIC DNA]</scope>
    <source>
        <strain evidence="8">CECT 4801</strain>
    </source>
</reference>
<evidence type="ECO:0000256" key="1">
    <source>
        <dbReference type="ARBA" id="ARBA00010062"/>
    </source>
</evidence>
<sequence length="367" mass="38518">MTFQQFLASAGLLAYSAVATPAVADIRIAVAGPMKGQFAAFGEEMRIGAEKAVADLNAAGGVNGETLVLETVDDGCDADQAVAVANQLIGRDVVFVAGHLCFSSSIAASEVYAGAGIVQMSPATTLPKFTDERQGEGIFRLAPRDDRQADVAGRLLVNEFSDKRIAILHDKTAYGKGLADAVKAVVNELGTSESMALGFDAGGDDFRSLVSQLKLQAVDVVYLGGYHPEAGLIKLEMDRQRLGAVLVAGDALMTEDYWSVTGEAGNGTLLTYPEIPRDRPEAQELVADLEAAGGSADRFTLTTYAAIQAWAQAVEVAGGTALQGVATALQEGTFDTVLGDVTFDGNGDSNLPDYIVYEWRNGVPEAR</sequence>
<dbReference type="InterPro" id="IPR028082">
    <property type="entry name" value="Peripla_BP_I"/>
</dbReference>
<dbReference type="STRING" id="187304.B0E33_23895"/>
<dbReference type="EMBL" id="CXST01000001">
    <property type="protein sequence ID" value="CTQ42824.1"/>
    <property type="molecule type" value="Genomic_DNA"/>
</dbReference>
<proteinExistence type="inferred from homology"/>
<dbReference type="CDD" id="cd06342">
    <property type="entry name" value="PBP1_ABC_LIVBP-like"/>
    <property type="match status" value="1"/>
</dbReference>
<keyword evidence="4" id="KW-0029">Amino-acid transport</keyword>
<keyword evidence="8" id="KW-1185">Reference proteome</keyword>
<evidence type="ECO:0000313" key="8">
    <source>
        <dbReference type="Proteomes" id="UP000048926"/>
    </source>
</evidence>
<keyword evidence="3 5" id="KW-0732">Signal</keyword>
<feature type="signal peptide" evidence="5">
    <location>
        <begin position="1"/>
        <end position="24"/>
    </location>
</feature>
<dbReference type="PRINTS" id="PR00337">
    <property type="entry name" value="LEUILEVALBP"/>
</dbReference>
<gene>
    <name evidence="7" type="primary">braC_3</name>
    <name evidence="7" type="ORF">LAL4801_01261</name>
</gene>
<evidence type="ECO:0000256" key="2">
    <source>
        <dbReference type="ARBA" id="ARBA00022448"/>
    </source>
</evidence>
<dbReference type="AlphaFoldDB" id="A0A0M6XY99"/>
<evidence type="ECO:0000256" key="5">
    <source>
        <dbReference type="SAM" id="SignalP"/>
    </source>
</evidence>
<dbReference type="GO" id="GO:0006865">
    <property type="term" value="P:amino acid transport"/>
    <property type="evidence" value="ECO:0007669"/>
    <property type="project" value="UniProtKB-KW"/>
</dbReference>
<evidence type="ECO:0000256" key="4">
    <source>
        <dbReference type="ARBA" id="ARBA00022970"/>
    </source>
</evidence>
<dbReference type="PANTHER" id="PTHR47151">
    <property type="entry name" value="LEU/ILE/VAL-BINDING ABC TRANSPORTER SUBUNIT"/>
    <property type="match status" value="1"/>
</dbReference>
<comment type="similarity">
    <text evidence="1">Belongs to the leucine-binding protein family.</text>
</comment>
<dbReference type="Gene3D" id="3.40.50.2300">
    <property type="match status" value="2"/>
</dbReference>
<dbReference type="SUPFAM" id="SSF53822">
    <property type="entry name" value="Periplasmic binding protein-like I"/>
    <property type="match status" value="1"/>
</dbReference>
<evidence type="ECO:0000259" key="6">
    <source>
        <dbReference type="Pfam" id="PF13458"/>
    </source>
</evidence>
<organism evidence="7 8">
    <name type="scientific">Roseibium aggregatum</name>
    <dbReference type="NCBI Taxonomy" id="187304"/>
    <lineage>
        <taxon>Bacteria</taxon>
        <taxon>Pseudomonadati</taxon>
        <taxon>Pseudomonadota</taxon>
        <taxon>Alphaproteobacteria</taxon>
        <taxon>Hyphomicrobiales</taxon>
        <taxon>Stappiaceae</taxon>
        <taxon>Roseibium</taxon>
    </lineage>
</organism>